<dbReference type="WBParaSite" id="jg1379">
    <property type="protein sequence ID" value="jg1379"/>
    <property type="gene ID" value="jg1379"/>
</dbReference>
<keyword evidence="1" id="KW-1185">Reference proteome</keyword>
<protein>
    <submittedName>
        <fullName evidence="2">Uncharacterized protein</fullName>
    </submittedName>
</protein>
<dbReference type="Proteomes" id="UP000887574">
    <property type="component" value="Unplaced"/>
</dbReference>
<proteinExistence type="predicted"/>
<dbReference type="AlphaFoldDB" id="A0A915CY21"/>
<organism evidence="1 2">
    <name type="scientific">Ditylenchus dipsaci</name>
    <dbReference type="NCBI Taxonomy" id="166011"/>
    <lineage>
        <taxon>Eukaryota</taxon>
        <taxon>Metazoa</taxon>
        <taxon>Ecdysozoa</taxon>
        <taxon>Nematoda</taxon>
        <taxon>Chromadorea</taxon>
        <taxon>Rhabditida</taxon>
        <taxon>Tylenchina</taxon>
        <taxon>Tylenchomorpha</taxon>
        <taxon>Sphaerularioidea</taxon>
        <taxon>Anguinidae</taxon>
        <taxon>Anguininae</taxon>
        <taxon>Ditylenchus</taxon>
    </lineage>
</organism>
<evidence type="ECO:0000313" key="2">
    <source>
        <dbReference type="WBParaSite" id="jg1379"/>
    </source>
</evidence>
<evidence type="ECO:0000313" key="1">
    <source>
        <dbReference type="Proteomes" id="UP000887574"/>
    </source>
</evidence>
<sequence>MEVYLTGSCALGCSTKESSLNPFKVCGLTDAGDGSEDDFIHCFKAHGPIPEGKKQITSAEKPLIRKLSLFSSWKLPVPHDEF</sequence>
<reference evidence="2" key="1">
    <citation type="submission" date="2022-11" db="UniProtKB">
        <authorList>
            <consortium name="WormBaseParasite"/>
        </authorList>
    </citation>
    <scope>IDENTIFICATION</scope>
</reference>
<name>A0A915CY21_9BILA</name>
<accession>A0A915CY21</accession>